<keyword evidence="14" id="KW-1185">Reference proteome</keyword>
<dbReference type="GO" id="GO:0000981">
    <property type="term" value="F:DNA-binding transcription factor activity, RNA polymerase II-specific"/>
    <property type="evidence" value="ECO:0007669"/>
    <property type="project" value="InterPro"/>
</dbReference>
<organism evidence="13 14">
    <name type="scientific">Lithospermum erythrorhizon</name>
    <name type="common">Purple gromwell</name>
    <name type="synonym">Lithospermum officinale var. erythrorhizon</name>
    <dbReference type="NCBI Taxonomy" id="34254"/>
    <lineage>
        <taxon>Eukaryota</taxon>
        <taxon>Viridiplantae</taxon>
        <taxon>Streptophyta</taxon>
        <taxon>Embryophyta</taxon>
        <taxon>Tracheophyta</taxon>
        <taxon>Spermatophyta</taxon>
        <taxon>Magnoliopsida</taxon>
        <taxon>eudicotyledons</taxon>
        <taxon>Gunneridae</taxon>
        <taxon>Pentapetalae</taxon>
        <taxon>asterids</taxon>
        <taxon>lamiids</taxon>
        <taxon>Boraginales</taxon>
        <taxon>Boraginaceae</taxon>
        <taxon>Boraginoideae</taxon>
        <taxon>Lithospermeae</taxon>
        <taxon>Lithospermum</taxon>
    </lineage>
</organism>
<evidence type="ECO:0000256" key="8">
    <source>
        <dbReference type="PROSITE-ProRule" id="PRU00108"/>
    </source>
</evidence>
<sequence length="216" mass="24917">MEDGKVCDTNLALTIGCCGEHVVPKREKKDDNKKCVTYLDLSLPNQGGNIDDMEDDKGEGSNSMIICEDGKQSSKNSTSSNKDDDNDVNNNGVRKKLRLTREQANFLEERFNRHPTLTMTQKQVIAAKLNLKPRQVEVWFQNRRARTKLKQIEIDYEFLKKCCDSLSEENRRLKRELQDLRSLMFNQQNSPLFLQHSKATKMTSSSEKIMRNKNKA</sequence>
<gene>
    <name evidence="13" type="ORF">LIER_16968</name>
</gene>
<evidence type="ECO:0000313" key="14">
    <source>
        <dbReference type="Proteomes" id="UP001454036"/>
    </source>
</evidence>
<dbReference type="SMART" id="SM00389">
    <property type="entry name" value="HOX"/>
    <property type="match status" value="1"/>
</dbReference>
<evidence type="ECO:0000256" key="9">
    <source>
        <dbReference type="RuleBase" id="RU000682"/>
    </source>
</evidence>
<keyword evidence="4 8" id="KW-0238">DNA-binding</keyword>
<keyword evidence="5 8" id="KW-0371">Homeobox</keyword>
<dbReference type="InterPro" id="IPR001356">
    <property type="entry name" value="HD"/>
</dbReference>
<dbReference type="InterPro" id="IPR017970">
    <property type="entry name" value="Homeobox_CS"/>
</dbReference>
<dbReference type="EMBL" id="BAABME010003875">
    <property type="protein sequence ID" value="GAA0160407.1"/>
    <property type="molecule type" value="Genomic_DNA"/>
</dbReference>
<name>A0AAV3QE04_LITER</name>
<accession>A0AAV3QE04</accession>
<evidence type="ECO:0000256" key="4">
    <source>
        <dbReference type="ARBA" id="ARBA00023125"/>
    </source>
</evidence>
<dbReference type="InterPro" id="IPR003106">
    <property type="entry name" value="Leu_zip_homeo"/>
</dbReference>
<comment type="caution">
    <text evidence="13">The sequence shown here is derived from an EMBL/GenBank/DDBJ whole genome shotgun (WGS) entry which is preliminary data.</text>
</comment>
<keyword evidence="7 8" id="KW-0539">Nucleus</keyword>
<feature type="DNA-binding region" description="Homeobox" evidence="8">
    <location>
        <begin position="92"/>
        <end position="151"/>
    </location>
</feature>
<evidence type="ECO:0000256" key="11">
    <source>
        <dbReference type="SAM" id="MobiDB-lite"/>
    </source>
</evidence>
<dbReference type="SMART" id="SM00340">
    <property type="entry name" value="HALZ"/>
    <property type="match status" value="1"/>
</dbReference>
<dbReference type="PROSITE" id="PS50071">
    <property type="entry name" value="HOMEOBOX_2"/>
    <property type="match status" value="1"/>
</dbReference>
<comment type="subcellular location">
    <subcellularLocation>
        <location evidence="1 8 9">Nucleus</location>
    </subcellularLocation>
</comment>
<dbReference type="PANTHER" id="PTHR45714">
    <property type="entry name" value="HOMEOBOX-LEUCINE ZIPPER PROTEIN HAT14"/>
    <property type="match status" value="1"/>
</dbReference>
<evidence type="ECO:0000256" key="10">
    <source>
        <dbReference type="SAM" id="Coils"/>
    </source>
</evidence>
<dbReference type="Pfam" id="PF02183">
    <property type="entry name" value="HALZ"/>
    <property type="match status" value="1"/>
</dbReference>
<evidence type="ECO:0000256" key="1">
    <source>
        <dbReference type="ARBA" id="ARBA00004123"/>
    </source>
</evidence>
<keyword evidence="3" id="KW-0805">Transcription regulation</keyword>
<evidence type="ECO:0000256" key="7">
    <source>
        <dbReference type="ARBA" id="ARBA00023242"/>
    </source>
</evidence>
<feature type="domain" description="Homeobox" evidence="12">
    <location>
        <begin position="90"/>
        <end position="150"/>
    </location>
</feature>
<dbReference type="PROSITE" id="PS00027">
    <property type="entry name" value="HOMEOBOX_1"/>
    <property type="match status" value="1"/>
</dbReference>
<evidence type="ECO:0000313" key="13">
    <source>
        <dbReference type="EMBL" id="GAA0160407.1"/>
    </source>
</evidence>
<dbReference type="PANTHER" id="PTHR45714:SF72">
    <property type="entry name" value="HOMEOBOX-LEUCINE ZIPPER PROTEIN HOX26-RELATED"/>
    <property type="match status" value="1"/>
</dbReference>
<reference evidence="13 14" key="1">
    <citation type="submission" date="2024-01" db="EMBL/GenBank/DDBJ databases">
        <title>The complete chloroplast genome sequence of Lithospermum erythrorhizon: insights into the phylogenetic relationship among Boraginaceae species and the maternal lineages of purple gromwells.</title>
        <authorList>
            <person name="Okada T."/>
            <person name="Watanabe K."/>
        </authorList>
    </citation>
    <scope>NUCLEOTIDE SEQUENCE [LARGE SCALE GENOMIC DNA]</scope>
</reference>
<dbReference type="Proteomes" id="UP001454036">
    <property type="component" value="Unassembled WGS sequence"/>
</dbReference>
<dbReference type="SUPFAM" id="SSF46689">
    <property type="entry name" value="Homeodomain-like"/>
    <property type="match status" value="1"/>
</dbReference>
<dbReference type="Gene3D" id="1.10.10.60">
    <property type="entry name" value="Homeodomain-like"/>
    <property type="match status" value="1"/>
</dbReference>
<evidence type="ECO:0000256" key="3">
    <source>
        <dbReference type="ARBA" id="ARBA00023015"/>
    </source>
</evidence>
<dbReference type="CDD" id="cd00086">
    <property type="entry name" value="homeodomain"/>
    <property type="match status" value="1"/>
</dbReference>
<evidence type="ECO:0000256" key="6">
    <source>
        <dbReference type="ARBA" id="ARBA00023163"/>
    </source>
</evidence>
<proteinExistence type="inferred from homology"/>
<feature type="coiled-coil region" evidence="10">
    <location>
        <begin position="149"/>
        <end position="190"/>
    </location>
</feature>
<dbReference type="InterPro" id="IPR009057">
    <property type="entry name" value="Homeodomain-like_sf"/>
</dbReference>
<dbReference type="AlphaFoldDB" id="A0AAV3QE04"/>
<keyword evidence="6" id="KW-0804">Transcription</keyword>
<dbReference type="Pfam" id="PF00046">
    <property type="entry name" value="Homeodomain"/>
    <property type="match status" value="1"/>
</dbReference>
<comment type="similarity">
    <text evidence="2">Belongs to the HD-ZIP homeobox family. Class II subfamily.</text>
</comment>
<evidence type="ECO:0000256" key="5">
    <source>
        <dbReference type="ARBA" id="ARBA00023155"/>
    </source>
</evidence>
<feature type="region of interest" description="Disordered" evidence="11">
    <location>
        <begin position="197"/>
        <end position="216"/>
    </location>
</feature>
<protein>
    <recommendedName>
        <fullName evidence="12">Homeobox domain-containing protein</fullName>
    </recommendedName>
</protein>
<dbReference type="GO" id="GO:0043565">
    <property type="term" value="F:sequence-specific DNA binding"/>
    <property type="evidence" value="ECO:0007669"/>
    <property type="project" value="InterPro"/>
</dbReference>
<dbReference type="InterPro" id="IPR050762">
    <property type="entry name" value="HD-ZIP_Homeobox_LZ_Class_II"/>
</dbReference>
<evidence type="ECO:0000256" key="2">
    <source>
        <dbReference type="ARBA" id="ARBA00006074"/>
    </source>
</evidence>
<keyword evidence="10" id="KW-0175">Coiled coil</keyword>
<dbReference type="GO" id="GO:0005634">
    <property type="term" value="C:nucleus"/>
    <property type="evidence" value="ECO:0007669"/>
    <property type="project" value="UniProtKB-SubCell"/>
</dbReference>
<feature type="region of interest" description="Disordered" evidence="11">
    <location>
        <begin position="46"/>
        <end position="95"/>
    </location>
</feature>
<evidence type="ECO:0000259" key="12">
    <source>
        <dbReference type="PROSITE" id="PS50071"/>
    </source>
</evidence>